<name>A0ACB8EIR3_9SAUR</name>
<evidence type="ECO:0000313" key="2">
    <source>
        <dbReference type="Proteomes" id="UP000827872"/>
    </source>
</evidence>
<dbReference type="Proteomes" id="UP000827872">
    <property type="component" value="Linkage Group LG03"/>
</dbReference>
<keyword evidence="2" id="KW-1185">Reference proteome</keyword>
<reference evidence="1" key="1">
    <citation type="submission" date="2021-08" db="EMBL/GenBank/DDBJ databases">
        <title>The first chromosome-level gecko genome reveals the dynamic sex chromosomes of Neotropical dwarf geckos (Sphaerodactylidae: Sphaerodactylus).</title>
        <authorList>
            <person name="Pinto B.J."/>
            <person name="Keating S.E."/>
            <person name="Gamble T."/>
        </authorList>
    </citation>
    <scope>NUCLEOTIDE SEQUENCE</scope>
    <source>
        <strain evidence="1">TG3544</strain>
    </source>
</reference>
<proteinExistence type="predicted"/>
<accession>A0ACB8EIR3</accession>
<organism evidence="1 2">
    <name type="scientific">Sphaerodactylus townsendi</name>
    <dbReference type="NCBI Taxonomy" id="933632"/>
    <lineage>
        <taxon>Eukaryota</taxon>
        <taxon>Metazoa</taxon>
        <taxon>Chordata</taxon>
        <taxon>Craniata</taxon>
        <taxon>Vertebrata</taxon>
        <taxon>Euteleostomi</taxon>
        <taxon>Lepidosauria</taxon>
        <taxon>Squamata</taxon>
        <taxon>Bifurcata</taxon>
        <taxon>Gekkota</taxon>
        <taxon>Sphaerodactylidae</taxon>
        <taxon>Sphaerodactylus</taxon>
    </lineage>
</organism>
<evidence type="ECO:0000313" key="1">
    <source>
        <dbReference type="EMBL" id="KAH7992519.1"/>
    </source>
</evidence>
<dbReference type="EMBL" id="CM037616">
    <property type="protein sequence ID" value="KAH7992519.1"/>
    <property type="molecule type" value="Genomic_DNA"/>
</dbReference>
<sequence length="96" mass="10735">MSQTKRKTSSLSLTIGSPANEESSSSNKARHSYFTLIHPFSIDLQRMQTPLKKQTGSAFEAAPVFVKGLQNIKTTKGQLVVFECRIQATSTFQVRW</sequence>
<comment type="caution">
    <text evidence="1">The sequence shown here is derived from an EMBL/GenBank/DDBJ whole genome shotgun (WGS) entry which is preliminary data.</text>
</comment>
<protein>
    <submittedName>
        <fullName evidence="1">Uncharacterized protein</fullName>
    </submittedName>
</protein>
<gene>
    <name evidence="1" type="ORF">K3G42_023580</name>
</gene>